<evidence type="ECO:0000313" key="2">
    <source>
        <dbReference type="EMBL" id="KAJ1139610.1"/>
    </source>
</evidence>
<dbReference type="EMBL" id="JANPWB010000010">
    <property type="protein sequence ID" value="KAJ1139610.1"/>
    <property type="molecule type" value="Genomic_DNA"/>
</dbReference>
<proteinExistence type="predicted"/>
<reference evidence="2" key="1">
    <citation type="journal article" date="2022" name="bioRxiv">
        <title>Sequencing and chromosome-scale assembly of the giantPleurodeles waltlgenome.</title>
        <authorList>
            <person name="Brown T."/>
            <person name="Elewa A."/>
            <person name="Iarovenko S."/>
            <person name="Subramanian E."/>
            <person name="Araus A.J."/>
            <person name="Petzold A."/>
            <person name="Susuki M."/>
            <person name="Suzuki K.-i.T."/>
            <person name="Hayashi T."/>
            <person name="Toyoda A."/>
            <person name="Oliveira C."/>
            <person name="Osipova E."/>
            <person name="Leigh N.D."/>
            <person name="Simon A."/>
            <person name="Yun M.H."/>
        </authorList>
    </citation>
    <scope>NUCLEOTIDE SEQUENCE</scope>
    <source>
        <strain evidence="2">20211129_DDA</strain>
        <tissue evidence="2">Liver</tissue>
    </source>
</reference>
<gene>
    <name evidence="2" type="ORF">NDU88_005978</name>
</gene>
<evidence type="ECO:0000313" key="3">
    <source>
        <dbReference type="Proteomes" id="UP001066276"/>
    </source>
</evidence>
<accession>A0AAV7QMX2</accession>
<feature type="region of interest" description="Disordered" evidence="1">
    <location>
        <begin position="1"/>
        <end position="75"/>
    </location>
</feature>
<sequence length="129" mass="14123">MCRNSNDVARSSCGPRTMHTQAASRCPAGPHTRAAPDRARKSGLASSESHSQPRRSPAYQISTVGSEKQRGPWQCRTASTRHSLRSLPDQCSTFLLLPALPDIMAVVSGTQCSQEHAQHHAYQEVRAWS</sequence>
<organism evidence="2 3">
    <name type="scientific">Pleurodeles waltl</name>
    <name type="common">Iberian ribbed newt</name>
    <dbReference type="NCBI Taxonomy" id="8319"/>
    <lineage>
        <taxon>Eukaryota</taxon>
        <taxon>Metazoa</taxon>
        <taxon>Chordata</taxon>
        <taxon>Craniata</taxon>
        <taxon>Vertebrata</taxon>
        <taxon>Euteleostomi</taxon>
        <taxon>Amphibia</taxon>
        <taxon>Batrachia</taxon>
        <taxon>Caudata</taxon>
        <taxon>Salamandroidea</taxon>
        <taxon>Salamandridae</taxon>
        <taxon>Pleurodelinae</taxon>
        <taxon>Pleurodeles</taxon>
    </lineage>
</organism>
<name>A0AAV7QMX2_PLEWA</name>
<comment type="caution">
    <text evidence="2">The sequence shown here is derived from an EMBL/GenBank/DDBJ whole genome shotgun (WGS) entry which is preliminary data.</text>
</comment>
<dbReference type="Proteomes" id="UP001066276">
    <property type="component" value="Chromosome 6"/>
</dbReference>
<protein>
    <submittedName>
        <fullName evidence="2">Uncharacterized protein</fullName>
    </submittedName>
</protein>
<evidence type="ECO:0000256" key="1">
    <source>
        <dbReference type="SAM" id="MobiDB-lite"/>
    </source>
</evidence>
<dbReference type="AlphaFoldDB" id="A0AAV7QMX2"/>
<keyword evidence="3" id="KW-1185">Reference proteome</keyword>